<accession>A0A7W7YUV8</accession>
<evidence type="ECO:0000313" key="3">
    <source>
        <dbReference type="Proteomes" id="UP000535406"/>
    </source>
</evidence>
<protein>
    <submittedName>
        <fullName evidence="2">Uncharacterized protein</fullName>
    </submittedName>
</protein>
<reference evidence="2 3" key="1">
    <citation type="submission" date="2020-08" db="EMBL/GenBank/DDBJ databases">
        <title>Genomic Encyclopedia of Type Strains, Phase IV (KMG-IV): sequencing the most valuable type-strain genomes for metagenomic binning, comparative biology and taxonomic classification.</title>
        <authorList>
            <person name="Goeker M."/>
        </authorList>
    </citation>
    <scope>NUCLEOTIDE SEQUENCE [LARGE SCALE GENOMIC DNA]</scope>
    <source>
        <strain evidence="2 3">DSM 21319</strain>
    </source>
</reference>
<name>A0A7W7YUV8_9HYPH</name>
<evidence type="ECO:0000256" key="1">
    <source>
        <dbReference type="SAM" id="Phobius"/>
    </source>
</evidence>
<dbReference type="AlphaFoldDB" id="A0A7W7YUV8"/>
<organism evidence="2 3">
    <name type="scientific">Shinella fusca</name>
    <dbReference type="NCBI Taxonomy" id="544480"/>
    <lineage>
        <taxon>Bacteria</taxon>
        <taxon>Pseudomonadati</taxon>
        <taxon>Pseudomonadota</taxon>
        <taxon>Alphaproteobacteria</taxon>
        <taxon>Hyphomicrobiales</taxon>
        <taxon>Rhizobiaceae</taxon>
        <taxon>Shinella</taxon>
    </lineage>
</organism>
<gene>
    <name evidence="2" type="ORF">HNQ66_002026</name>
</gene>
<keyword evidence="1" id="KW-1133">Transmembrane helix</keyword>
<dbReference type="Proteomes" id="UP000535406">
    <property type="component" value="Unassembled WGS sequence"/>
</dbReference>
<dbReference type="EMBL" id="JACHIK010000005">
    <property type="protein sequence ID" value="MBB5042630.1"/>
    <property type="molecule type" value="Genomic_DNA"/>
</dbReference>
<dbReference type="RefSeq" id="WP_184143695.1">
    <property type="nucleotide sequence ID" value="NZ_JACHIK010000005.1"/>
</dbReference>
<comment type="caution">
    <text evidence="2">The sequence shown here is derived from an EMBL/GenBank/DDBJ whole genome shotgun (WGS) entry which is preliminary data.</text>
</comment>
<feature type="transmembrane region" description="Helical" evidence="1">
    <location>
        <begin position="12"/>
        <end position="30"/>
    </location>
</feature>
<keyword evidence="1" id="KW-0472">Membrane</keyword>
<evidence type="ECO:0000313" key="2">
    <source>
        <dbReference type="EMBL" id="MBB5042630.1"/>
    </source>
</evidence>
<keyword evidence="1" id="KW-0812">Transmembrane</keyword>
<sequence length="356" mass="38939">MHFHQICFKKAIIVVLGGILAIEFIHTYLVHPNKNVEEPAAVIGSLVPHEGEMFELLASVYEKADQECNIGIAFNKSAQGDQVNVCRELLVSYAAAPEIEPGRLVAQRLSELTTKRSGLGLLFLIKGTEGDRHKLVISRFRANNGVLVTEGADMLTVEFINRVFMKNASSYKAVVYQHQSLAGGFWQGMAVDKQINSQDLDSSDYWVKEFLLSDFVTSPALGTRRLAVALKNAISKSDDLAVKSQITAAATLAAGLAGQTLNVADFCNRYNFSPESRAAVLKALGHANLASDNFTFDGDEFKKQLPYRTVELNTGAMLTAPAEKFDELFNQEDAAAEGIRFSTIGTITGQKLEKTK</sequence>
<proteinExistence type="predicted"/>
<keyword evidence="3" id="KW-1185">Reference proteome</keyword>